<accession>W7K6C7</accession>
<feature type="region of interest" description="Disordered" evidence="1">
    <location>
        <begin position="359"/>
        <end position="389"/>
    </location>
</feature>
<keyword evidence="4" id="KW-1185">Reference proteome</keyword>
<feature type="non-terminal residue" evidence="3">
    <location>
        <position position="389"/>
    </location>
</feature>
<keyword evidence="2" id="KW-1133">Transmembrane helix</keyword>
<evidence type="ECO:0008006" key="5">
    <source>
        <dbReference type="Google" id="ProtNLM"/>
    </source>
</evidence>
<evidence type="ECO:0000256" key="1">
    <source>
        <dbReference type="SAM" id="MobiDB-lite"/>
    </source>
</evidence>
<reference evidence="3 4" key="1">
    <citation type="submission" date="2013-02" db="EMBL/GenBank/DDBJ databases">
        <title>The Genome Sequence of Plasmodium falciparum NF54.</title>
        <authorList>
            <consortium name="The Broad Institute Genome Sequencing Platform"/>
            <consortium name="The Broad Institute Genome Sequencing Center for Infectious Disease"/>
            <person name="Neafsey D."/>
            <person name="Cheeseman I."/>
            <person name="Volkman S."/>
            <person name="Adams J."/>
            <person name="Walker B."/>
            <person name="Young S.K."/>
            <person name="Zeng Q."/>
            <person name="Gargeya S."/>
            <person name="Fitzgerald M."/>
            <person name="Haas B."/>
            <person name="Abouelleil A."/>
            <person name="Alvarado L."/>
            <person name="Arachchi H.M."/>
            <person name="Berlin A.M."/>
            <person name="Chapman S.B."/>
            <person name="Dewar J."/>
            <person name="Goldberg J."/>
            <person name="Griggs A."/>
            <person name="Gujja S."/>
            <person name="Hansen M."/>
            <person name="Howarth C."/>
            <person name="Imamovic A."/>
            <person name="Larimer J."/>
            <person name="McCowan C."/>
            <person name="Murphy C."/>
            <person name="Neiman D."/>
            <person name="Pearson M."/>
            <person name="Priest M."/>
            <person name="Roberts A."/>
            <person name="Saif S."/>
            <person name="Shea T."/>
            <person name="Sisk P."/>
            <person name="Sykes S."/>
            <person name="Wortman J."/>
            <person name="Nusbaum C."/>
            <person name="Birren B."/>
        </authorList>
    </citation>
    <scope>NUCLEOTIDE SEQUENCE [LARGE SCALE GENOMIC DNA]</scope>
    <source>
        <strain evidence="3 4">NF54</strain>
    </source>
</reference>
<dbReference type="Proteomes" id="UP000030673">
    <property type="component" value="Unassembled WGS sequence"/>
</dbReference>
<evidence type="ECO:0000313" key="3">
    <source>
        <dbReference type="EMBL" id="EWC88530.1"/>
    </source>
</evidence>
<keyword evidence="2" id="KW-0812">Transmembrane</keyword>
<dbReference type="AlphaFoldDB" id="W7K6C7"/>
<sequence>MADYSSNEEETPKEEKKISKLEDMQSPFDYKRFFRKYTIFAPFILVYFTLMFFVNSTVQNGTMLLNSIKENANSKLPALLWNKIIGKGNDNEVNFEDKKMIEGNKSGNGEEHNKHKRRQVDNQEDDYDVDEYGNPKSGAPYKSEEEHAEQQNYYGEHHGDYEDKNEYHGKSNIENNKDFPEQGQKDEEKEKEAKKKAEEFEKRKQLHEEEKRKARETQQALHKKLQEQLQRLKEQEKKKVEHQKLIHKIKTQGDVDPAVQKVLNKYNQKEKDEEQQILKIRDLQVQLRHIQQRIQSLKSTNNGQPKTKDEYLQLKDLQKEYYDKEQDEQNMIEHLEHLQGEMQYLYEELQIVYDENQAKTAQAKDEQHELKPQAEKDASKLTTTYDQTK</sequence>
<gene>
    <name evidence="3" type="ORF">PFNF54_02665</name>
</gene>
<evidence type="ECO:0000313" key="4">
    <source>
        <dbReference type="Proteomes" id="UP000030673"/>
    </source>
</evidence>
<dbReference type="OMA" id="YEDKNEY"/>
<proteinExistence type="predicted"/>
<feature type="compositionally biased region" description="Basic and acidic residues" evidence="1">
    <location>
        <begin position="101"/>
        <end position="113"/>
    </location>
</feature>
<evidence type="ECO:0000256" key="2">
    <source>
        <dbReference type="SAM" id="Phobius"/>
    </source>
</evidence>
<feature type="compositionally biased region" description="Acidic residues" evidence="1">
    <location>
        <begin position="122"/>
        <end position="131"/>
    </location>
</feature>
<protein>
    <recommendedName>
        <fullName evidence="5">Ring-exported protein 1</fullName>
    </recommendedName>
</protein>
<dbReference type="EMBL" id="KE123808">
    <property type="protein sequence ID" value="EWC88530.1"/>
    <property type="molecule type" value="Genomic_DNA"/>
</dbReference>
<name>W7K6C7_PLAFO</name>
<feature type="region of interest" description="Disordered" evidence="1">
    <location>
        <begin position="101"/>
        <end position="236"/>
    </location>
</feature>
<feature type="compositionally biased region" description="Basic and acidic residues" evidence="1">
    <location>
        <begin position="142"/>
        <end position="216"/>
    </location>
</feature>
<feature type="compositionally biased region" description="Polar residues" evidence="1">
    <location>
        <begin position="380"/>
        <end position="389"/>
    </location>
</feature>
<keyword evidence="2" id="KW-0472">Membrane</keyword>
<feature type="transmembrane region" description="Helical" evidence="2">
    <location>
        <begin position="37"/>
        <end position="54"/>
    </location>
</feature>
<organism evidence="3 4">
    <name type="scientific">Plasmodium falciparum (isolate NF54)</name>
    <dbReference type="NCBI Taxonomy" id="5843"/>
    <lineage>
        <taxon>Eukaryota</taxon>
        <taxon>Sar</taxon>
        <taxon>Alveolata</taxon>
        <taxon>Apicomplexa</taxon>
        <taxon>Aconoidasida</taxon>
        <taxon>Haemosporida</taxon>
        <taxon>Plasmodiidae</taxon>
        <taxon>Plasmodium</taxon>
        <taxon>Plasmodium (Laverania)</taxon>
    </lineage>
</organism>
<feature type="compositionally biased region" description="Basic and acidic residues" evidence="1">
    <location>
        <begin position="362"/>
        <end position="379"/>
    </location>
</feature>
<feature type="compositionally biased region" description="Basic and acidic residues" evidence="1">
    <location>
        <begin position="224"/>
        <end position="236"/>
    </location>
</feature>